<organism evidence="1 2">
    <name type="scientific">Geotrichum galactomycetum</name>
    <dbReference type="NCBI Taxonomy" id="27317"/>
    <lineage>
        <taxon>Eukaryota</taxon>
        <taxon>Fungi</taxon>
        <taxon>Dikarya</taxon>
        <taxon>Ascomycota</taxon>
        <taxon>Saccharomycotina</taxon>
        <taxon>Dipodascomycetes</taxon>
        <taxon>Dipodascales</taxon>
        <taxon>Dipodascaceae</taxon>
        <taxon>Geotrichum</taxon>
    </lineage>
</organism>
<dbReference type="EMBL" id="QVQA01000162">
    <property type="protein sequence ID" value="KAF5094477.1"/>
    <property type="molecule type" value="Genomic_DNA"/>
</dbReference>
<keyword evidence="2" id="KW-1185">Reference proteome</keyword>
<sequence length="280" mass="31460">MSDVDSVPAAELDLTLKKKKKKSSSKKEASPDDVDQVTDLMNDLSTKKKKKKSSSKEEAGDDADAAAADGDAPDFEFKKKKKKKAKSAASDFDAQLKEAGVKEEKSSQQSQTKTEEHLSVNERGEKDFTYEELLTKFFTILRDNNPELASDRTGQKYKIPPPSVIRDGKKSIFANIKEISDRMHRPTEHVIQFLFAELGTSGSVDGSARLVIKGRYMPKQLETVLRKYITEYVLCKTCKSINTKLSKENRIYFLECNSCGSRRSVASIKTGYQAIIRRPR</sequence>
<evidence type="ECO:0000313" key="1">
    <source>
        <dbReference type="EMBL" id="KAF5094477.1"/>
    </source>
</evidence>
<accession>A0ACB6V107</accession>
<evidence type="ECO:0000313" key="2">
    <source>
        <dbReference type="Proteomes" id="UP000744676"/>
    </source>
</evidence>
<gene>
    <name evidence="1" type="ORF">D0Z00_003524</name>
</gene>
<comment type="caution">
    <text evidence="1">The sequence shown here is derived from an EMBL/GenBank/DDBJ whole genome shotgun (WGS) entry which is preliminary data.</text>
</comment>
<dbReference type="Proteomes" id="UP000744676">
    <property type="component" value="Unassembled WGS sequence"/>
</dbReference>
<name>A0ACB6V107_9ASCO</name>
<reference evidence="1 2" key="1">
    <citation type="journal article" date="2020" name="Front. Microbiol.">
        <title>Phenotypic and Genetic Characterization of the Cheese Ripening Yeast Geotrichum candidum.</title>
        <authorList>
            <person name="Perkins V."/>
            <person name="Vignola S."/>
            <person name="Lessard M.H."/>
            <person name="Plante P.L."/>
            <person name="Corbeil J."/>
            <person name="Dugat-Bony E."/>
            <person name="Frenette M."/>
            <person name="Labrie S."/>
        </authorList>
    </citation>
    <scope>NUCLEOTIDE SEQUENCE [LARGE SCALE GENOMIC DNA]</scope>
    <source>
        <strain evidence="1 2">LMA-1147</strain>
    </source>
</reference>
<proteinExistence type="predicted"/>
<protein>
    <submittedName>
        <fullName evidence="1">Uncharacterized protein</fullName>
    </submittedName>
</protein>